<organism evidence="3 4">
    <name type="scientific">Arthrobacter cryoconiti</name>
    <dbReference type="NCBI Taxonomy" id="748907"/>
    <lineage>
        <taxon>Bacteria</taxon>
        <taxon>Bacillati</taxon>
        <taxon>Actinomycetota</taxon>
        <taxon>Actinomycetes</taxon>
        <taxon>Micrococcales</taxon>
        <taxon>Micrococcaceae</taxon>
        <taxon>Arthrobacter</taxon>
    </lineage>
</organism>
<dbReference type="SUPFAM" id="SSF46785">
    <property type="entry name" value="Winged helix' DNA-binding domain"/>
    <property type="match status" value="1"/>
</dbReference>
<accession>A0ABV8QXB7</accession>
<dbReference type="InterPro" id="IPR036388">
    <property type="entry name" value="WH-like_DNA-bd_sf"/>
</dbReference>
<dbReference type="InterPro" id="IPR039422">
    <property type="entry name" value="MarR/SlyA-like"/>
</dbReference>
<comment type="caution">
    <text evidence="3">The sequence shown here is derived from an EMBL/GenBank/DDBJ whole genome shotgun (WGS) entry which is preliminary data.</text>
</comment>
<dbReference type="EMBL" id="JBHSCQ010000005">
    <property type="protein sequence ID" value="MFC4264870.1"/>
    <property type="molecule type" value="Genomic_DNA"/>
</dbReference>
<evidence type="ECO:0000313" key="3">
    <source>
        <dbReference type="EMBL" id="MFC4264870.1"/>
    </source>
</evidence>
<gene>
    <name evidence="3" type="ORF">ACFOW9_04565</name>
</gene>
<evidence type="ECO:0000256" key="1">
    <source>
        <dbReference type="SAM" id="MobiDB-lite"/>
    </source>
</evidence>
<dbReference type="SMART" id="SM00347">
    <property type="entry name" value="HTH_MARR"/>
    <property type="match status" value="1"/>
</dbReference>
<feature type="domain" description="HTH marR-type" evidence="2">
    <location>
        <begin position="30"/>
        <end position="166"/>
    </location>
</feature>
<feature type="region of interest" description="Disordered" evidence="1">
    <location>
        <begin position="1"/>
        <end position="27"/>
    </location>
</feature>
<dbReference type="Pfam" id="PF01047">
    <property type="entry name" value="MarR"/>
    <property type="match status" value="1"/>
</dbReference>
<dbReference type="Proteomes" id="UP001595773">
    <property type="component" value="Unassembled WGS sequence"/>
</dbReference>
<evidence type="ECO:0000259" key="2">
    <source>
        <dbReference type="PROSITE" id="PS50995"/>
    </source>
</evidence>
<dbReference type="InterPro" id="IPR000835">
    <property type="entry name" value="HTH_MarR-typ"/>
</dbReference>
<sequence>MPKSLAHASTSDSQDHPPTPGAPAPLKVDGSALITSLTRVLAEWTSPDFLTAVAAREGVDLDPGAITMVTILARGGAQRPSRLAENMVTGASNISKILARLTAAGLARRIPDPSDARAQLAELTGPGHQVARAFVRAGNGLTDELLAEWSDTDRNDFTRLLAQFEKSTIAFAAHLSSTR</sequence>
<name>A0ABV8QXB7_9MICC</name>
<protein>
    <submittedName>
        <fullName evidence="3">MarR family winged helix-turn-helix transcriptional regulator</fullName>
    </submittedName>
</protein>
<reference evidence="4" key="1">
    <citation type="journal article" date="2019" name="Int. J. Syst. Evol. Microbiol.">
        <title>The Global Catalogue of Microorganisms (GCM) 10K type strain sequencing project: providing services to taxonomists for standard genome sequencing and annotation.</title>
        <authorList>
            <consortium name="The Broad Institute Genomics Platform"/>
            <consortium name="The Broad Institute Genome Sequencing Center for Infectious Disease"/>
            <person name="Wu L."/>
            <person name="Ma J."/>
        </authorList>
    </citation>
    <scope>NUCLEOTIDE SEQUENCE [LARGE SCALE GENOMIC DNA]</scope>
    <source>
        <strain evidence="4">CGMCC 1.10698</strain>
    </source>
</reference>
<dbReference type="PANTHER" id="PTHR33164:SF57">
    <property type="entry name" value="MARR-FAMILY TRANSCRIPTIONAL REGULATOR"/>
    <property type="match status" value="1"/>
</dbReference>
<dbReference type="RefSeq" id="WP_230066487.1">
    <property type="nucleotide sequence ID" value="NZ_BAABLL010000019.1"/>
</dbReference>
<dbReference type="InterPro" id="IPR036390">
    <property type="entry name" value="WH_DNA-bd_sf"/>
</dbReference>
<dbReference type="PROSITE" id="PS50995">
    <property type="entry name" value="HTH_MARR_2"/>
    <property type="match status" value="1"/>
</dbReference>
<dbReference type="PRINTS" id="PR00598">
    <property type="entry name" value="HTHMARR"/>
</dbReference>
<dbReference type="PANTHER" id="PTHR33164">
    <property type="entry name" value="TRANSCRIPTIONAL REGULATOR, MARR FAMILY"/>
    <property type="match status" value="1"/>
</dbReference>
<proteinExistence type="predicted"/>
<keyword evidence="4" id="KW-1185">Reference proteome</keyword>
<evidence type="ECO:0000313" key="4">
    <source>
        <dbReference type="Proteomes" id="UP001595773"/>
    </source>
</evidence>
<dbReference type="Gene3D" id="1.10.10.10">
    <property type="entry name" value="Winged helix-like DNA-binding domain superfamily/Winged helix DNA-binding domain"/>
    <property type="match status" value="1"/>
</dbReference>